<sequence>MGLAIAIGMLAELKKDGDEHADSFRAELLAVNACLASVGAPVHAEPERIDKLDNRSGIRGFPYSYLHFLRYAYAHRIADSAWIATPLPDDTDPASDPALEAQLDPLESHLICHSDAEGLYVPVEFDYPAFHDELPGGILGSSYRLLEELIVVAPAIGVELVNKALTDREAARINELVSCKHGLYRELCAWLALYEAARLSIEHKTAIVFC</sequence>
<gene>
    <name evidence="1" type="ORF">IV454_08340</name>
</gene>
<dbReference type="RefSeq" id="WP_206091095.1">
    <property type="nucleotide sequence ID" value="NZ_CP065053.1"/>
</dbReference>
<evidence type="ECO:0000313" key="1">
    <source>
        <dbReference type="EMBL" id="QPI51508.1"/>
    </source>
</evidence>
<keyword evidence="2" id="KW-1185">Reference proteome</keyword>
<dbReference type="Proteomes" id="UP000662888">
    <property type="component" value="Chromosome"/>
</dbReference>
<dbReference type="EMBL" id="CP065053">
    <property type="protein sequence ID" value="QPI51508.1"/>
    <property type="molecule type" value="Genomic_DNA"/>
</dbReference>
<evidence type="ECO:0000313" key="2">
    <source>
        <dbReference type="Proteomes" id="UP000662888"/>
    </source>
</evidence>
<name>A0AA48WGU5_9BURK</name>
<protein>
    <submittedName>
        <fullName evidence="1">Uncharacterized protein</fullName>
    </submittedName>
</protein>
<accession>A0AA48WGU5</accession>
<organism evidence="1 2">
    <name type="scientific">Massilia antarctica</name>
    <dbReference type="NCBI Taxonomy" id="2765360"/>
    <lineage>
        <taxon>Bacteria</taxon>
        <taxon>Pseudomonadati</taxon>
        <taxon>Pseudomonadota</taxon>
        <taxon>Betaproteobacteria</taxon>
        <taxon>Burkholderiales</taxon>
        <taxon>Oxalobacteraceae</taxon>
        <taxon>Telluria group</taxon>
        <taxon>Massilia</taxon>
    </lineage>
</organism>
<proteinExistence type="predicted"/>
<reference evidence="1 2" key="1">
    <citation type="submission" date="2020-11" db="EMBL/GenBank/DDBJ databases">
        <authorList>
            <person name="Sun Q."/>
        </authorList>
    </citation>
    <scope>NUCLEOTIDE SEQUENCE [LARGE SCALE GENOMIC DNA]</scope>
    <source>
        <strain evidence="1 2">P8398</strain>
    </source>
</reference>